<dbReference type="Pfam" id="PF09299">
    <property type="entry name" value="Mu-transpos_C"/>
    <property type="match status" value="1"/>
</dbReference>
<dbReference type="RefSeq" id="WP_123256272.1">
    <property type="nucleotide sequence ID" value="NZ_RBED01000123.1"/>
</dbReference>
<dbReference type="SUPFAM" id="SSF53098">
    <property type="entry name" value="Ribonuclease H-like"/>
    <property type="match status" value="1"/>
</dbReference>
<evidence type="ECO:0000313" key="4">
    <source>
        <dbReference type="Proteomes" id="UP000273807"/>
    </source>
</evidence>
<dbReference type="PROSITE" id="PS50994">
    <property type="entry name" value="INTEGRASE"/>
    <property type="match status" value="1"/>
</dbReference>
<keyword evidence="4" id="KW-1185">Reference proteome</keyword>
<dbReference type="OrthoDB" id="52928at2"/>
<dbReference type="AlphaFoldDB" id="A0A3N0BRN2"/>
<feature type="compositionally biased region" description="Low complexity" evidence="1">
    <location>
        <begin position="653"/>
        <end position="664"/>
    </location>
</feature>
<dbReference type="EMBL" id="RBED01000123">
    <property type="protein sequence ID" value="RNL51721.1"/>
    <property type="molecule type" value="Genomic_DNA"/>
</dbReference>
<dbReference type="InterPro" id="IPR001584">
    <property type="entry name" value="Integrase_cat-core"/>
</dbReference>
<evidence type="ECO:0000259" key="2">
    <source>
        <dbReference type="PROSITE" id="PS50994"/>
    </source>
</evidence>
<feature type="region of interest" description="Disordered" evidence="1">
    <location>
        <begin position="623"/>
        <end position="680"/>
    </location>
</feature>
<reference evidence="3 4" key="1">
    <citation type="submission" date="2018-10" db="EMBL/GenBank/DDBJ databases">
        <title>Genome sequencing of Arthrobacter oryzae TNB02.</title>
        <authorList>
            <person name="Cho Y.-J."/>
            <person name="Cho A."/>
            <person name="Kim O.-S."/>
        </authorList>
    </citation>
    <scope>NUCLEOTIDE SEQUENCE [LARGE SCALE GENOMIC DNA]</scope>
    <source>
        <strain evidence="3 4">TNB02</strain>
    </source>
</reference>
<name>A0A3N0BRN2_9MICC</name>
<dbReference type="GO" id="GO:0015074">
    <property type="term" value="P:DNA integration"/>
    <property type="evidence" value="ECO:0007669"/>
    <property type="project" value="InterPro"/>
</dbReference>
<evidence type="ECO:0000313" key="3">
    <source>
        <dbReference type="EMBL" id="RNL51721.1"/>
    </source>
</evidence>
<gene>
    <name evidence="3" type="ORF">D7003_15215</name>
</gene>
<sequence length="680" mass="73271">MKSVRLFDFIQFDGASWQVAAHDGAELALKNLATGRIRRVPVAELLADDSYLPDAPAPLPSLAGVALLETLEPAARAHAELLHRHVYELVNGTPPDAAPGTAPKPEYDLANPLLHRIGAKAAELAAAGTPISARTLRRHVAAYRKQGIAGLADGRNTRQSTLAGWAAPELVALLEAEISGQTNTSTGTRSRAVTRVRALAGQQGLTVPSRATLYRILAKLEKSRHPFGNATTRRTQASRPDRTWGRQAPLRPGELVEIDSSPLDLMLIYPDGSTGKADLTVALDIATRTPLGAILRPVATKAVDAAVLLARAMTPLPMQPGWDAALSYSRSVLPQGMIPGGEDVRSAIAAKPVIVPESITVDRGKVYIGATFTAACERLQISLTKAAPRTGTDKPHIERFFAGVNSGFTQYLAGYTGPNVVRRGKNPAAEARFSLADVQSLLDWWLVAVWQNRPHPGLRHPAMPKKDLTPNEAFAALASVAPQIPVTLTREDYIALLPLEWRSIQPYGINFHGLHYDAKALHEYRGVSSGLPSPAKGRWEIRYDPYRLQSIHVRDHRKGRWIEADWTMARQLAGPFSLDVLAAAKKALDRRSGSIPGADLLAEVNRIMTAPAGRAEARAAIRAGAAPSSVPDPAPRLRLAPVHEEEPDSEPGAAPSAATATAPVSPRPRRHARRIDLLED</sequence>
<organism evidence="3 4">
    <name type="scientific">Arthrobacter oryzae</name>
    <dbReference type="NCBI Taxonomy" id="409290"/>
    <lineage>
        <taxon>Bacteria</taxon>
        <taxon>Bacillati</taxon>
        <taxon>Actinomycetota</taxon>
        <taxon>Actinomycetes</taxon>
        <taxon>Micrococcales</taxon>
        <taxon>Micrococcaceae</taxon>
        <taxon>Arthrobacter</taxon>
    </lineage>
</organism>
<dbReference type="Gene3D" id="3.30.420.10">
    <property type="entry name" value="Ribonuclease H-like superfamily/Ribonuclease H"/>
    <property type="match status" value="1"/>
</dbReference>
<proteinExistence type="predicted"/>
<dbReference type="GO" id="GO:0003676">
    <property type="term" value="F:nucleic acid binding"/>
    <property type="evidence" value="ECO:0007669"/>
    <property type="project" value="InterPro"/>
</dbReference>
<dbReference type="InterPro" id="IPR036397">
    <property type="entry name" value="RNaseH_sf"/>
</dbReference>
<dbReference type="Proteomes" id="UP000273807">
    <property type="component" value="Unassembled WGS sequence"/>
</dbReference>
<dbReference type="InterPro" id="IPR012337">
    <property type="entry name" value="RNaseH-like_sf"/>
</dbReference>
<accession>A0A3N0BRN2</accession>
<dbReference type="InterPro" id="IPR015378">
    <property type="entry name" value="Transposase-like_Mu_C"/>
</dbReference>
<evidence type="ECO:0000256" key="1">
    <source>
        <dbReference type="SAM" id="MobiDB-lite"/>
    </source>
</evidence>
<feature type="domain" description="Integrase catalytic" evidence="2">
    <location>
        <begin position="248"/>
        <end position="478"/>
    </location>
</feature>
<comment type="caution">
    <text evidence="3">The sequence shown here is derived from an EMBL/GenBank/DDBJ whole genome shotgun (WGS) entry which is preliminary data.</text>
</comment>
<protein>
    <submittedName>
        <fullName evidence="3">Integrase</fullName>
    </submittedName>
</protein>